<dbReference type="EMBL" id="MN738799">
    <property type="protein sequence ID" value="QHT37568.1"/>
    <property type="molecule type" value="Genomic_DNA"/>
</dbReference>
<sequence>MSYLNKIILCFTKDKIVGYQYKDKIISESGDEFETLQHFYDVYTRREEYNKKRQLQQYLKQLN</sequence>
<reference evidence="1" key="1">
    <citation type="journal article" date="2020" name="Nature">
        <title>Giant virus diversity and host interactions through global metagenomics.</title>
        <authorList>
            <person name="Schulz F."/>
            <person name="Roux S."/>
            <person name="Paez-Espino D."/>
            <person name="Jungbluth S."/>
            <person name="Walsh D.A."/>
            <person name="Denef V.J."/>
            <person name="McMahon K.D."/>
            <person name="Konstantinidis K.T."/>
            <person name="Eloe-Fadrosh E.A."/>
            <person name="Kyrpides N.C."/>
            <person name="Woyke T."/>
        </authorList>
    </citation>
    <scope>NUCLEOTIDE SEQUENCE</scope>
    <source>
        <strain evidence="1">GVMAG-S-ERX555997-44</strain>
    </source>
</reference>
<name>A0A6C0F7B3_9ZZZZ</name>
<protein>
    <submittedName>
        <fullName evidence="1">Uncharacterized protein</fullName>
    </submittedName>
</protein>
<dbReference type="AlphaFoldDB" id="A0A6C0F7B3"/>
<proteinExistence type="predicted"/>
<organism evidence="1">
    <name type="scientific">viral metagenome</name>
    <dbReference type="NCBI Taxonomy" id="1070528"/>
    <lineage>
        <taxon>unclassified sequences</taxon>
        <taxon>metagenomes</taxon>
        <taxon>organismal metagenomes</taxon>
    </lineage>
</organism>
<accession>A0A6C0F7B3</accession>
<evidence type="ECO:0000313" key="1">
    <source>
        <dbReference type="EMBL" id="QHT37568.1"/>
    </source>
</evidence>